<dbReference type="OrthoDB" id="9778513at2"/>
<accession>A0A1M5WW64</accession>
<sequence>MYYIGIDIGSTAAKVAIFNDENLQETLLMPTGWSSIDTAKSIEEKLTTMGINEENRKVVATGYGRVSVPYADKAVTEITCHGKGAAYLYEDSCTVIDIGGQDTKVITVENGMITNFIMNDKCSAGTGRFIEIMGNALGLSIGELCELAAKGGGVSISSMCTVFAESEVISLIGSGEKRENICFAVIDSVVSKVSSLCGKHGDSGNYYLTGGLSKCPYILERLSEKLGAEVKTHELAHHAGAMGAALLAKNLKK</sequence>
<dbReference type="SUPFAM" id="SSF53067">
    <property type="entry name" value="Actin-like ATPase domain"/>
    <property type="match status" value="1"/>
</dbReference>
<dbReference type="PANTHER" id="PTHR32329:SF2">
    <property type="entry name" value="BIFUNCTIONAL PROTEIN [INCLUDES 2-HYDROXYACYL-COA DEHYDRATASE (N-TER) AND ITS ACTIVATOR DOMAIN (C_TERM)"/>
    <property type="match status" value="1"/>
</dbReference>
<proteinExistence type="predicted"/>
<dbReference type="EMBL" id="FQXP01000006">
    <property type="protein sequence ID" value="SHH91690.1"/>
    <property type="molecule type" value="Genomic_DNA"/>
</dbReference>
<comment type="cofactor">
    <cofactor evidence="1">
        <name>[4Fe-4S] cluster</name>
        <dbReference type="ChEBI" id="CHEBI:49883"/>
    </cofactor>
</comment>
<keyword evidence="2" id="KW-0479">Metal-binding</keyword>
<dbReference type="PANTHER" id="PTHR32329">
    <property type="entry name" value="BIFUNCTIONAL PROTEIN [INCLUDES 2-HYDROXYACYL-COA DEHYDRATASE (N-TER) AND ITS ACTIVATOR DOMAIN (C_TERM)-RELATED"/>
    <property type="match status" value="1"/>
</dbReference>
<feature type="domain" description="ATPase BadF/BadG/BcrA/BcrD type" evidence="5">
    <location>
        <begin position="4"/>
        <end position="248"/>
    </location>
</feature>
<keyword evidence="7" id="KW-1185">Reference proteome</keyword>
<protein>
    <submittedName>
        <fullName evidence="6">CoA-substrate-specific enzyme activase, putative</fullName>
    </submittedName>
</protein>
<dbReference type="GO" id="GO:0051536">
    <property type="term" value="F:iron-sulfur cluster binding"/>
    <property type="evidence" value="ECO:0007669"/>
    <property type="project" value="UniProtKB-KW"/>
</dbReference>
<dbReference type="STRING" id="1121306.SAMN02745196_01910"/>
<evidence type="ECO:0000256" key="1">
    <source>
        <dbReference type="ARBA" id="ARBA00001966"/>
    </source>
</evidence>
<keyword evidence="3" id="KW-0408">Iron</keyword>
<dbReference type="InterPro" id="IPR008275">
    <property type="entry name" value="CoA_E_activase_dom"/>
</dbReference>
<reference evidence="6 7" key="1">
    <citation type="submission" date="2016-11" db="EMBL/GenBank/DDBJ databases">
        <authorList>
            <person name="Jaros S."/>
            <person name="Januszkiewicz K."/>
            <person name="Wedrychowicz H."/>
        </authorList>
    </citation>
    <scope>NUCLEOTIDE SEQUENCE [LARGE SCALE GENOMIC DNA]</scope>
    <source>
        <strain evidence="6 7">DSM 3089</strain>
    </source>
</reference>
<dbReference type="RefSeq" id="WP_072831789.1">
    <property type="nucleotide sequence ID" value="NZ_FQXP01000006.1"/>
</dbReference>
<gene>
    <name evidence="6" type="ORF">SAMN02745196_01910</name>
</gene>
<dbReference type="CDD" id="cd24109">
    <property type="entry name" value="ASKHA_NBD_YjiL-like"/>
    <property type="match status" value="1"/>
</dbReference>
<name>A0A1M5WW64_9CLOT</name>
<keyword evidence="4" id="KW-0411">Iron-sulfur</keyword>
<dbReference type="InterPro" id="IPR043129">
    <property type="entry name" value="ATPase_NBD"/>
</dbReference>
<dbReference type="InterPro" id="IPR051805">
    <property type="entry name" value="Dehydratase_Activator_Redct"/>
</dbReference>
<evidence type="ECO:0000313" key="7">
    <source>
        <dbReference type="Proteomes" id="UP000184526"/>
    </source>
</evidence>
<evidence type="ECO:0000256" key="4">
    <source>
        <dbReference type="ARBA" id="ARBA00023014"/>
    </source>
</evidence>
<dbReference type="GO" id="GO:0046872">
    <property type="term" value="F:metal ion binding"/>
    <property type="evidence" value="ECO:0007669"/>
    <property type="project" value="UniProtKB-KW"/>
</dbReference>
<dbReference type="NCBIfam" id="TIGR00241">
    <property type="entry name" value="CoA_E_activ"/>
    <property type="match status" value="1"/>
</dbReference>
<evidence type="ECO:0000313" key="6">
    <source>
        <dbReference type="EMBL" id="SHH91690.1"/>
    </source>
</evidence>
<dbReference type="Gene3D" id="3.30.420.40">
    <property type="match status" value="2"/>
</dbReference>
<evidence type="ECO:0000256" key="2">
    <source>
        <dbReference type="ARBA" id="ARBA00022723"/>
    </source>
</evidence>
<dbReference type="InterPro" id="IPR002731">
    <property type="entry name" value="ATPase_BadF"/>
</dbReference>
<evidence type="ECO:0000259" key="5">
    <source>
        <dbReference type="Pfam" id="PF01869"/>
    </source>
</evidence>
<organism evidence="6 7">
    <name type="scientific">Clostridium collagenovorans DSM 3089</name>
    <dbReference type="NCBI Taxonomy" id="1121306"/>
    <lineage>
        <taxon>Bacteria</taxon>
        <taxon>Bacillati</taxon>
        <taxon>Bacillota</taxon>
        <taxon>Clostridia</taxon>
        <taxon>Eubacteriales</taxon>
        <taxon>Clostridiaceae</taxon>
        <taxon>Clostridium</taxon>
    </lineage>
</organism>
<dbReference type="Proteomes" id="UP000184526">
    <property type="component" value="Unassembled WGS sequence"/>
</dbReference>
<dbReference type="AlphaFoldDB" id="A0A1M5WW64"/>
<dbReference type="Pfam" id="PF01869">
    <property type="entry name" value="BcrAD_BadFG"/>
    <property type="match status" value="1"/>
</dbReference>
<evidence type="ECO:0000256" key="3">
    <source>
        <dbReference type="ARBA" id="ARBA00023004"/>
    </source>
</evidence>